<dbReference type="PANTHER" id="PTHR43077:SF5">
    <property type="entry name" value="PHAGE INFECTION PROTEIN"/>
    <property type="match status" value="1"/>
</dbReference>
<feature type="transmembrane region" description="Helical" evidence="5">
    <location>
        <begin position="578"/>
        <end position="601"/>
    </location>
</feature>
<dbReference type="Proteomes" id="UP000284416">
    <property type="component" value="Unassembled WGS sequence"/>
</dbReference>
<accession>A0A417Z0K0</accession>
<keyword evidence="2 5" id="KW-0812">Transmembrane</keyword>
<dbReference type="InterPro" id="IPR013525">
    <property type="entry name" value="ABC2_TM"/>
</dbReference>
<feature type="transmembrane region" description="Helical" evidence="5">
    <location>
        <begin position="638"/>
        <end position="657"/>
    </location>
</feature>
<feature type="domain" description="ABC-2 type transporter transmembrane" evidence="6">
    <location>
        <begin position="21"/>
        <end position="152"/>
    </location>
</feature>
<dbReference type="Pfam" id="PF12698">
    <property type="entry name" value="ABC2_membrane_3"/>
    <property type="match status" value="2"/>
</dbReference>
<keyword evidence="4 5" id="KW-0472">Membrane</keyword>
<dbReference type="GO" id="GO:0016020">
    <property type="term" value="C:membrane"/>
    <property type="evidence" value="ECO:0007669"/>
    <property type="project" value="UniProtKB-SubCell"/>
</dbReference>
<feature type="domain" description="ABC-2 type transporter transmembrane" evidence="6">
    <location>
        <begin position="491"/>
        <end position="709"/>
    </location>
</feature>
<dbReference type="OrthoDB" id="9811483at2"/>
<keyword evidence="8" id="KW-1185">Reference proteome</keyword>
<proteinExistence type="predicted"/>
<comment type="subcellular location">
    <subcellularLocation>
        <location evidence="1">Membrane</location>
        <topology evidence="1">Multi-pass membrane protein</topology>
    </subcellularLocation>
</comment>
<sequence>MMKQELAAILKNKKLLIPILAVMFIPVLYAGMFLWAFWDPYTKLADLPVAVVNSDIGAEFNGKELRLGEDLVNKLKDSKEFKFIQVGKQQGYKQLKNQKYYMLIEIPTDFSENATTLLDDNPEKLKLIYVPNESYNFLSAQIGETAVEKIKASLSEKVTETYAETMFEKIGDLTDGVNKASEGARQVSDGSFDLETGSAKLNDGLKTLAGKAIEFSEGANKLNAGAREVSEGNNQLAKGMSELQSGHGKITAGAEQVKSGVDQLARGAVRSREGMEALKSKLPSMMDGMNKLQQGASELNAKTGEWQKGSQAAASGAATLNGGINELVQGLKPMLASLPEQQRQVYEQKLAELQAGSAQLAAATGQLSGGADKIQAGTSSLANGLGELKNGQAQAMQGVEALYKGSLELESGSKQLSEGQQKVITGLKTYEGEFAKAKAGADELAAGSSELTGGASQLAAGTDALKSGTGKLAEGSEQLAKGSSELANGSKELADKLADGAKEASGVKANDQTYNMMADPVKVKNEKINQVPNYGTGFAPYFLSLGLFVGALLLSIVFPLREAAGMPRNGFSWFAGKFGILAGIGMIQALLADAILLGALGIEVKSIPLFILFSIVTSLTFITLIQFLVTTMGDPGRFLAIIILILQLTTSAGTFPLELIPDFLQHFNAFLPMTYSVAGFKSVISSGDFAYMGQNMLVLGGFTAVFILGTLGYFITMHKKKYAVLVN</sequence>
<dbReference type="NCBIfam" id="TIGR03061">
    <property type="entry name" value="pip_yhgE_Nterm"/>
    <property type="match status" value="1"/>
</dbReference>
<reference evidence="7 8" key="1">
    <citation type="journal article" date="2017" name="Int. J. Syst. Evol. Microbiol.">
        <title>Bacillus notoginsengisoli sp. nov., a novel bacterium isolated from the rhizosphere of Panax notoginseng.</title>
        <authorList>
            <person name="Zhang M.Y."/>
            <person name="Cheng J."/>
            <person name="Cai Y."/>
            <person name="Zhang T.Y."/>
            <person name="Wu Y.Y."/>
            <person name="Manikprabhu D."/>
            <person name="Li W.J."/>
            <person name="Zhang Y.X."/>
        </authorList>
    </citation>
    <scope>NUCLEOTIDE SEQUENCE [LARGE SCALE GENOMIC DNA]</scope>
    <source>
        <strain evidence="7 8">JCM 30743</strain>
    </source>
</reference>
<dbReference type="Gene3D" id="1.10.287.950">
    <property type="entry name" value="Methyl-accepting chemotaxis protein"/>
    <property type="match status" value="1"/>
</dbReference>
<dbReference type="SUPFAM" id="SSF101967">
    <property type="entry name" value="Adhesin YadA, collagen-binding domain"/>
    <property type="match status" value="1"/>
</dbReference>
<dbReference type="InterPro" id="IPR023908">
    <property type="entry name" value="xxxLxxG_rpt"/>
</dbReference>
<dbReference type="PANTHER" id="PTHR43077">
    <property type="entry name" value="TRANSPORT PERMEASE YVFS-RELATED"/>
    <property type="match status" value="1"/>
</dbReference>
<comment type="caution">
    <text evidence="7">The sequence shown here is derived from an EMBL/GenBank/DDBJ whole genome shotgun (WGS) entry which is preliminary data.</text>
</comment>
<evidence type="ECO:0000313" key="8">
    <source>
        <dbReference type="Proteomes" id="UP000284416"/>
    </source>
</evidence>
<evidence type="ECO:0000313" key="7">
    <source>
        <dbReference type="EMBL" id="RHW43585.1"/>
    </source>
</evidence>
<evidence type="ECO:0000256" key="3">
    <source>
        <dbReference type="ARBA" id="ARBA00022989"/>
    </source>
</evidence>
<dbReference type="InterPro" id="IPR011049">
    <property type="entry name" value="Serralysin-like_metalloprot_C"/>
</dbReference>
<dbReference type="NCBIfam" id="TIGR03057">
    <property type="entry name" value="xxxLxxG_by_4"/>
    <property type="match status" value="3"/>
</dbReference>
<feature type="transmembrane region" description="Helical" evidence="5">
    <location>
        <begin position="15"/>
        <end position="38"/>
    </location>
</feature>
<evidence type="ECO:0000256" key="2">
    <source>
        <dbReference type="ARBA" id="ARBA00022692"/>
    </source>
</evidence>
<organism evidence="7 8">
    <name type="scientific">Neobacillus notoginsengisoli</name>
    <dbReference type="NCBI Taxonomy" id="1578198"/>
    <lineage>
        <taxon>Bacteria</taxon>
        <taxon>Bacillati</taxon>
        <taxon>Bacillota</taxon>
        <taxon>Bacilli</taxon>
        <taxon>Bacillales</taxon>
        <taxon>Bacillaceae</taxon>
        <taxon>Neobacillus</taxon>
    </lineage>
</organism>
<dbReference type="InterPro" id="IPR051328">
    <property type="entry name" value="T7SS_ABC-Transporter"/>
</dbReference>
<evidence type="ECO:0000259" key="6">
    <source>
        <dbReference type="Pfam" id="PF12698"/>
    </source>
</evidence>
<evidence type="ECO:0000256" key="5">
    <source>
        <dbReference type="SAM" id="Phobius"/>
    </source>
</evidence>
<feature type="transmembrane region" description="Helical" evidence="5">
    <location>
        <begin position="538"/>
        <end position="558"/>
    </location>
</feature>
<dbReference type="GO" id="GO:0140359">
    <property type="term" value="F:ABC-type transporter activity"/>
    <property type="evidence" value="ECO:0007669"/>
    <property type="project" value="InterPro"/>
</dbReference>
<dbReference type="AlphaFoldDB" id="A0A417Z0K0"/>
<feature type="transmembrane region" description="Helical" evidence="5">
    <location>
        <begin position="696"/>
        <end position="715"/>
    </location>
</feature>
<gene>
    <name evidence="7" type="ORF">D1B31_00225</name>
</gene>
<name>A0A417Z0K0_9BACI</name>
<evidence type="ECO:0000256" key="4">
    <source>
        <dbReference type="ARBA" id="ARBA00023136"/>
    </source>
</evidence>
<dbReference type="Gene3D" id="3.40.1710.10">
    <property type="entry name" value="abc type-2 transporter like domain"/>
    <property type="match status" value="1"/>
</dbReference>
<keyword evidence="3 5" id="KW-1133">Transmembrane helix</keyword>
<dbReference type="NCBIfam" id="TIGR03062">
    <property type="entry name" value="pip_yhgE_Cterm"/>
    <property type="match status" value="1"/>
</dbReference>
<dbReference type="EMBL" id="QWEG01000001">
    <property type="protein sequence ID" value="RHW43585.1"/>
    <property type="molecule type" value="Genomic_DNA"/>
</dbReference>
<dbReference type="SUPFAM" id="SSF58104">
    <property type="entry name" value="Methyl-accepting chemotaxis protein (MCP) signaling domain"/>
    <property type="match status" value="1"/>
</dbReference>
<dbReference type="InterPro" id="IPR017500">
    <property type="entry name" value="Phage_infect_YhgE_N"/>
</dbReference>
<protein>
    <submittedName>
        <fullName evidence="7">YhgE/Pip domain-containing protein</fullName>
    </submittedName>
</protein>
<evidence type="ECO:0000256" key="1">
    <source>
        <dbReference type="ARBA" id="ARBA00004141"/>
    </source>
</evidence>
<feature type="transmembrane region" description="Helical" evidence="5">
    <location>
        <begin position="607"/>
        <end position="629"/>
    </location>
</feature>
<dbReference type="InterPro" id="IPR017501">
    <property type="entry name" value="Phage_infect_YhgE_C"/>
</dbReference>